<dbReference type="Pfam" id="PF06271">
    <property type="entry name" value="RDD"/>
    <property type="match status" value="1"/>
</dbReference>
<dbReference type="InterPro" id="IPR010432">
    <property type="entry name" value="RDD"/>
</dbReference>
<dbReference type="PANTHER" id="PTHR38480">
    <property type="entry name" value="SLR0254 PROTEIN"/>
    <property type="match status" value="1"/>
</dbReference>
<dbReference type="RefSeq" id="WP_350347292.1">
    <property type="nucleotide sequence ID" value="NZ_CP158374.1"/>
</dbReference>
<evidence type="ECO:0000256" key="2">
    <source>
        <dbReference type="ARBA" id="ARBA00022692"/>
    </source>
</evidence>
<comment type="subcellular location">
    <subcellularLocation>
        <location evidence="1">Membrane</location>
        <topology evidence="1">Multi-pass membrane protein</topology>
    </subcellularLocation>
</comment>
<evidence type="ECO:0000256" key="5">
    <source>
        <dbReference type="SAM" id="Phobius"/>
    </source>
</evidence>
<reference evidence="7" key="1">
    <citation type="submission" date="2024-05" db="EMBL/GenBank/DDBJ databases">
        <authorList>
            <person name="Yu L."/>
        </authorList>
    </citation>
    <scope>NUCLEOTIDE SEQUENCE</scope>
    <source>
        <strain evidence="7">G08B096</strain>
    </source>
</reference>
<proteinExistence type="predicted"/>
<evidence type="ECO:0000256" key="4">
    <source>
        <dbReference type="ARBA" id="ARBA00023136"/>
    </source>
</evidence>
<feature type="transmembrane region" description="Helical" evidence="5">
    <location>
        <begin position="67"/>
        <end position="88"/>
    </location>
</feature>
<evidence type="ECO:0000256" key="1">
    <source>
        <dbReference type="ARBA" id="ARBA00004141"/>
    </source>
</evidence>
<protein>
    <submittedName>
        <fullName evidence="7">RDD family protein</fullName>
    </submittedName>
</protein>
<gene>
    <name evidence="7" type="ORF">ABIQ69_11685</name>
</gene>
<feature type="domain" description="RDD" evidence="6">
    <location>
        <begin position="37"/>
        <end position="157"/>
    </location>
</feature>
<sequence length="283" mass="29530">MSEPAPRDRFATAGADDPLVTGEAVALDVRPASALIRGGGTAIDVLLSVALLAGVALALLNLSLDEAAVRAVAITSLVVVLVVVPTAIETATRGRSLGKLALGLRVVRDDGGATGFRHAFVRALTGVLEIYLTFGGLAVLVGFLTPSSKRLGDVLAGTHAQVERAPRVVTQTFGVPTALASWAVVADVGRLPDPLERRVASFFRTAGHLVPASRARVAESLAAEVAPYVEPVPQVPAELFLAGVVALRRERDLTALRLERERLEALAPVLDARPVGFPVRSDA</sequence>
<evidence type="ECO:0000259" key="6">
    <source>
        <dbReference type="Pfam" id="PF06271"/>
    </source>
</evidence>
<keyword evidence="2 5" id="KW-0812">Transmembrane</keyword>
<evidence type="ECO:0000313" key="7">
    <source>
        <dbReference type="EMBL" id="XBX81270.1"/>
    </source>
</evidence>
<evidence type="ECO:0000256" key="3">
    <source>
        <dbReference type="ARBA" id="ARBA00022989"/>
    </source>
</evidence>
<dbReference type="PANTHER" id="PTHR38480:SF1">
    <property type="entry name" value="SLR0254 PROTEIN"/>
    <property type="match status" value="1"/>
</dbReference>
<dbReference type="EMBL" id="CP158374">
    <property type="protein sequence ID" value="XBX81270.1"/>
    <property type="molecule type" value="Genomic_DNA"/>
</dbReference>
<accession>A0AAU7W5K3</accession>
<organism evidence="7">
    <name type="scientific">Agromyces sp. G08B096</name>
    <dbReference type="NCBI Taxonomy" id="3156399"/>
    <lineage>
        <taxon>Bacteria</taxon>
        <taxon>Bacillati</taxon>
        <taxon>Actinomycetota</taxon>
        <taxon>Actinomycetes</taxon>
        <taxon>Micrococcales</taxon>
        <taxon>Microbacteriaceae</taxon>
        <taxon>Agromyces</taxon>
    </lineage>
</organism>
<feature type="transmembrane region" description="Helical" evidence="5">
    <location>
        <begin position="41"/>
        <end position="60"/>
    </location>
</feature>
<name>A0AAU7W5K3_9MICO</name>
<dbReference type="GO" id="GO:0016020">
    <property type="term" value="C:membrane"/>
    <property type="evidence" value="ECO:0007669"/>
    <property type="project" value="UniProtKB-SubCell"/>
</dbReference>
<keyword evidence="4 5" id="KW-0472">Membrane</keyword>
<keyword evidence="3 5" id="KW-1133">Transmembrane helix</keyword>
<dbReference type="AlphaFoldDB" id="A0AAU7W5K3"/>
<feature type="transmembrane region" description="Helical" evidence="5">
    <location>
        <begin position="119"/>
        <end position="144"/>
    </location>
</feature>